<name>A0A803NJX9_CANSA</name>
<keyword evidence="1" id="KW-0732">Signal</keyword>
<reference evidence="2" key="1">
    <citation type="submission" date="2018-11" db="EMBL/GenBank/DDBJ databases">
        <authorList>
            <person name="Grassa J C."/>
        </authorList>
    </citation>
    <scope>NUCLEOTIDE SEQUENCE [LARGE SCALE GENOMIC DNA]</scope>
</reference>
<evidence type="ECO:0000256" key="1">
    <source>
        <dbReference type="SAM" id="SignalP"/>
    </source>
</evidence>
<organism evidence="2 3">
    <name type="scientific">Cannabis sativa</name>
    <name type="common">Hemp</name>
    <name type="synonym">Marijuana</name>
    <dbReference type="NCBI Taxonomy" id="3483"/>
    <lineage>
        <taxon>Eukaryota</taxon>
        <taxon>Viridiplantae</taxon>
        <taxon>Streptophyta</taxon>
        <taxon>Embryophyta</taxon>
        <taxon>Tracheophyta</taxon>
        <taxon>Spermatophyta</taxon>
        <taxon>Magnoliopsida</taxon>
        <taxon>eudicotyledons</taxon>
        <taxon>Gunneridae</taxon>
        <taxon>Pentapetalae</taxon>
        <taxon>rosids</taxon>
        <taxon>fabids</taxon>
        <taxon>Rosales</taxon>
        <taxon>Cannabaceae</taxon>
        <taxon>Cannabis</taxon>
    </lineage>
</organism>
<protein>
    <submittedName>
        <fullName evidence="2">Uncharacterized protein</fullName>
    </submittedName>
</protein>
<accession>A0A803NJX9</accession>
<dbReference type="EMBL" id="UZAU01000059">
    <property type="status" value="NOT_ANNOTATED_CDS"/>
    <property type="molecule type" value="Genomic_DNA"/>
</dbReference>
<sequence length="78" mass="8825">MGMGPPVGILVWGCFSVMWVGTERGIGEGEDLGDCSRWFEEMKPVLGRRLRRHFDRDQEGFGDPGLGILIWVWGIGRF</sequence>
<reference evidence="2" key="2">
    <citation type="submission" date="2021-03" db="UniProtKB">
        <authorList>
            <consortium name="EnsemblPlants"/>
        </authorList>
    </citation>
    <scope>IDENTIFICATION</scope>
</reference>
<feature type="chain" id="PRO_5030705236" evidence="1">
    <location>
        <begin position="30"/>
        <end position="78"/>
    </location>
</feature>
<feature type="signal peptide" evidence="1">
    <location>
        <begin position="1"/>
        <end position="29"/>
    </location>
</feature>
<keyword evidence="3" id="KW-1185">Reference proteome</keyword>
<dbReference type="Proteomes" id="UP000596661">
    <property type="component" value="Chromosome 1"/>
</dbReference>
<dbReference type="EnsemblPlants" id="evm.model.01.2147">
    <property type="protein sequence ID" value="cds.evm.model.01.2147"/>
    <property type="gene ID" value="evm.TU.01.2147"/>
</dbReference>
<proteinExistence type="predicted"/>
<dbReference type="AlphaFoldDB" id="A0A803NJX9"/>
<dbReference type="Gramene" id="evm.model.01.2147">
    <property type="protein sequence ID" value="cds.evm.model.01.2147"/>
    <property type="gene ID" value="evm.TU.01.2147"/>
</dbReference>
<evidence type="ECO:0000313" key="2">
    <source>
        <dbReference type="EnsemblPlants" id="cds.evm.model.01.2147"/>
    </source>
</evidence>
<evidence type="ECO:0000313" key="3">
    <source>
        <dbReference type="Proteomes" id="UP000596661"/>
    </source>
</evidence>